<dbReference type="GO" id="GO:0005576">
    <property type="term" value="C:extracellular region"/>
    <property type="evidence" value="ECO:0007669"/>
    <property type="project" value="UniProtKB-SubCell"/>
</dbReference>
<dbReference type="Pfam" id="PF22638">
    <property type="entry name" value="FlgK_D1"/>
    <property type="match status" value="1"/>
</dbReference>
<evidence type="ECO:0000256" key="6">
    <source>
        <dbReference type="ARBA" id="ARBA00023143"/>
    </source>
</evidence>
<dbReference type="InterPro" id="IPR053927">
    <property type="entry name" value="FlgK_helical"/>
</dbReference>
<keyword evidence="5" id="KW-0964">Secreted</keyword>
<dbReference type="SUPFAM" id="SSF64518">
    <property type="entry name" value="Phase 1 flagellin"/>
    <property type="match status" value="1"/>
</dbReference>
<comment type="similarity">
    <text evidence="3">Belongs to the flagella basal body rod proteins family.</text>
</comment>
<dbReference type="RefSeq" id="WP_014802703.1">
    <property type="nucleotide sequence ID" value="NC_018020.1"/>
</dbReference>
<feature type="domain" description="Flagellar basal-body/hook protein C-terminal" evidence="7">
    <location>
        <begin position="596"/>
        <end position="632"/>
    </location>
</feature>
<dbReference type="STRING" id="869212.Turpa_1544"/>
<dbReference type="AlphaFoldDB" id="I4B4I5"/>
<evidence type="ECO:0000256" key="4">
    <source>
        <dbReference type="ARBA" id="ARBA00016244"/>
    </source>
</evidence>
<dbReference type="Proteomes" id="UP000006048">
    <property type="component" value="Chromosome"/>
</dbReference>
<name>I4B4I5_TURPD</name>
<comment type="subcellular location">
    <subcellularLocation>
        <location evidence="1">Bacterial flagellum</location>
    </subcellularLocation>
    <subcellularLocation>
        <location evidence="2">Secreted</location>
    </subcellularLocation>
</comment>
<reference evidence="9 10" key="1">
    <citation type="submission" date="2012-06" db="EMBL/GenBank/DDBJ databases">
        <title>The complete chromosome of genome of Turneriella parva DSM 21527.</title>
        <authorList>
            <consortium name="US DOE Joint Genome Institute (JGI-PGF)"/>
            <person name="Lucas S."/>
            <person name="Han J."/>
            <person name="Lapidus A."/>
            <person name="Bruce D."/>
            <person name="Goodwin L."/>
            <person name="Pitluck S."/>
            <person name="Peters L."/>
            <person name="Kyrpides N."/>
            <person name="Mavromatis K."/>
            <person name="Ivanova N."/>
            <person name="Mikhailova N."/>
            <person name="Chertkov O."/>
            <person name="Detter J.C."/>
            <person name="Tapia R."/>
            <person name="Han C."/>
            <person name="Land M."/>
            <person name="Hauser L."/>
            <person name="Markowitz V."/>
            <person name="Cheng J.-F."/>
            <person name="Hugenholtz P."/>
            <person name="Woyke T."/>
            <person name="Wu D."/>
            <person name="Gronow S."/>
            <person name="Wellnitz S."/>
            <person name="Brambilla E."/>
            <person name="Klenk H.-P."/>
            <person name="Eisen J.A."/>
        </authorList>
    </citation>
    <scope>NUCLEOTIDE SEQUENCE [LARGE SCALE GENOMIC DNA]</scope>
    <source>
        <strain evidence="10">ATCC BAA-1111 / DSM 21527 / NCTC 11395 / H</strain>
    </source>
</reference>
<keyword evidence="9" id="KW-0969">Cilium</keyword>
<feature type="domain" description="Flagellar hook-associated protein FlgK helical" evidence="8">
    <location>
        <begin position="102"/>
        <end position="330"/>
    </location>
</feature>
<dbReference type="GO" id="GO:0005198">
    <property type="term" value="F:structural molecule activity"/>
    <property type="evidence" value="ECO:0007669"/>
    <property type="project" value="InterPro"/>
</dbReference>
<protein>
    <recommendedName>
        <fullName evidence="4">Flagellar hook-associated protein 1</fullName>
    </recommendedName>
</protein>
<dbReference type="PATRIC" id="fig|869212.3.peg.1538"/>
<evidence type="ECO:0000313" key="10">
    <source>
        <dbReference type="Proteomes" id="UP000006048"/>
    </source>
</evidence>
<evidence type="ECO:0000256" key="5">
    <source>
        <dbReference type="ARBA" id="ARBA00022525"/>
    </source>
</evidence>
<dbReference type="NCBIfam" id="TIGR02492">
    <property type="entry name" value="flgK_ends"/>
    <property type="match status" value="1"/>
</dbReference>
<dbReference type="GO" id="GO:0044780">
    <property type="term" value="P:bacterial-type flagellum assembly"/>
    <property type="evidence" value="ECO:0007669"/>
    <property type="project" value="InterPro"/>
</dbReference>
<evidence type="ECO:0000256" key="2">
    <source>
        <dbReference type="ARBA" id="ARBA00004613"/>
    </source>
</evidence>
<evidence type="ECO:0000313" key="9">
    <source>
        <dbReference type="EMBL" id="AFM12192.1"/>
    </source>
</evidence>
<dbReference type="HOGENOM" id="CLU_012762_1_1_12"/>
<dbReference type="KEGG" id="tpx:Turpa_1544"/>
<dbReference type="InterPro" id="IPR010930">
    <property type="entry name" value="Flg_bb/hook_C_dom"/>
</dbReference>
<keyword evidence="10" id="KW-1185">Reference proteome</keyword>
<dbReference type="EMBL" id="CP002959">
    <property type="protein sequence ID" value="AFM12192.1"/>
    <property type="molecule type" value="Genomic_DNA"/>
</dbReference>
<dbReference type="PANTHER" id="PTHR30033:SF1">
    <property type="entry name" value="FLAGELLAR HOOK-ASSOCIATED PROTEIN 1"/>
    <property type="match status" value="1"/>
</dbReference>
<dbReference type="InterPro" id="IPR002371">
    <property type="entry name" value="FlgK"/>
</dbReference>
<proteinExistence type="inferred from homology"/>
<evidence type="ECO:0000256" key="1">
    <source>
        <dbReference type="ARBA" id="ARBA00004365"/>
    </source>
</evidence>
<evidence type="ECO:0000256" key="3">
    <source>
        <dbReference type="ARBA" id="ARBA00009677"/>
    </source>
</evidence>
<dbReference type="Pfam" id="PF06429">
    <property type="entry name" value="Flg_bbr_C"/>
    <property type="match status" value="1"/>
</dbReference>
<accession>I4B4I5</accession>
<dbReference type="PANTHER" id="PTHR30033">
    <property type="entry name" value="FLAGELLAR HOOK-ASSOCIATED PROTEIN 1"/>
    <property type="match status" value="1"/>
</dbReference>
<keyword evidence="9" id="KW-0966">Cell projection</keyword>
<organism evidence="9 10">
    <name type="scientific">Turneriella parva (strain ATCC BAA-1111 / DSM 21527 / NCTC 11395 / H)</name>
    <name type="common">Leptospira parva</name>
    <dbReference type="NCBI Taxonomy" id="869212"/>
    <lineage>
        <taxon>Bacteria</taxon>
        <taxon>Pseudomonadati</taxon>
        <taxon>Spirochaetota</taxon>
        <taxon>Spirochaetia</taxon>
        <taxon>Leptospirales</taxon>
        <taxon>Leptospiraceae</taxon>
        <taxon>Turneriella</taxon>
    </lineage>
</organism>
<dbReference type="OrthoDB" id="9802553at2"/>
<evidence type="ECO:0000259" key="7">
    <source>
        <dbReference type="Pfam" id="PF06429"/>
    </source>
</evidence>
<dbReference type="GO" id="GO:0009424">
    <property type="term" value="C:bacterial-type flagellum hook"/>
    <property type="evidence" value="ECO:0007669"/>
    <property type="project" value="InterPro"/>
</dbReference>
<gene>
    <name evidence="9" type="ordered locus">Turpa_1544</name>
</gene>
<keyword evidence="6" id="KW-0975">Bacterial flagellum</keyword>
<sequence length="634" mass="70961">MPSTFMGIEIAKRGISVHQQALTTTGHNISNADNKNYARQRVDMETMHPLYEPSLSRASGAGQLGQGPKAGAVERMRDEFVDGRIHNAEQTKSQWETREKYLHQIEVVYNEPSDDSLRAQLDRFWQSWHELSQFPEEMSHRELVRTRGREVTFRMRDTFQKLSDLRRQADFEFEVTIGRINDMGTQIRDLNDRIMKSQAVGDRPNDLLDKRDALVQELSKLADITLEKQDPDEFIVYLGGEMLVQGRVQHKILLQGDAANEGMKKAVWEHNGQKTMFRAGAAQGLIEMRDITIRENIEKMDSLAINLTDTVNEVHRDGFGLTKETNINFFKIDPLSRNIRGNYDLSGDGIDDTSAIFKIAGKNALTADRPIGVAGTMSFVKNDAAHTPVYVTYRPDMSLNDVIQAINRSDAGVVAYLNHNNNLVLKGREASDNYLTNFMIRHVEDSGEFLTGFSGLLQNSGAAGAFDYRRTDEINKLQSTLDRITLTSIIHPAGAMHLSNEVEGNTALIAAGLGKDVGGTGDANMAYGAKDGGNATRIAQAMRHKQTMVGEYRNSDEFYNALIAKAGIESKTAKEQVDNQKLIITNLENLRQSVMGVNLDEEMAAMVQFQHGYNAAARIMQTMNEMLDKLINHL</sequence>
<keyword evidence="9" id="KW-0282">Flagellum</keyword>
<evidence type="ECO:0000259" key="8">
    <source>
        <dbReference type="Pfam" id="PF22638"/>
    </source>
</evidence>